<organism evidence="2 3">
    <name type="scientific">Cannabis sativa</name>
    <name type="common">Hemp</name>
    <name type="synonym">Marijuana</name>
    <dbReference type="NCBI Taxonomy" id="3483"/>
    <lineage>
        <taxon>Eukaryota</taxon>
        <taxon>Viridiplantae</taxon>
        <taxon>Streptophyta</taxon>
        <taxon>Embryophyta</taxon>
        <taxon>Tracheophyta</taxon>
        <taxon>Spermatophyta</taxon>
        <taxon>Magnoliopsida</taxon>
        <taxon>eudicotyledons</taxon>
        <taxon>Gunneridae</taxon>
        <taxon>Pentapetalae</taxon>
        <taxon>rosids</taxon>
        <taxon>fabids</taxon>
        <taxon>Rosales</taxon>
        <taxon>Cannabaceae</taxon>
        <taxon>Cannabis</taxon>
    </lineage>
</organism>
<keyword evidence="3" id="KW-1185">Reference proteome</keyword>
<proteinExistence type="predicted"/>
<dbReference type="Gene3D" id="3.30.420.10">
    <property type="entry name" value="Ribonuclease H-like superfamily/Ribonuclease H"/>
    <property type="match status" value="1"/>
</dbReference>
<reference evidence="2 3" key="1">
    <citation type="journal article" date="2020" name="bioRxiv">
        <title>Sequence and annotation of 42 cannabis genomes reveals extensive copy number variation in cannabinoid synthesis and pathogen resistance genes.</title>
        <authorList>
            <person name="Mckernan K.J."/>
            <person name="Helbert Y."/>
            <person name="Kane L.T."/>
            <person name="Ebling H."/>
            <person name="Zhang L."/>
            <person name="Liu B."/>
            <person name="Eaton Z."/>
            <person name="Mclaughlin S."/>
            <person name="Kingan S."/>
            <person name="Baybayan P."/>
            <person name="Concepcion G."/>
            <person name="Jordan M."/>
            <person name="Riva A."/>
            <person name="Barbazuk W."/>
            <person name="Harkins T."/>
        </authorList>
    </citation>
    <scope>NUCLEOTIDE SEQUENCE [LARGE SCALE GENOMIC DNA]</scope>
    <source>
        <strain evidence="3">cv. Jamaican Lion 4</strain>
        <tissue evidence="2">Leaf</tissue>
    </source>
</reference>
<protein>
    <recommendedName>
        <fullName evidence="1">RNase H type-1 domain-containing protein</fullName>
    </recommendedName>
</protein>
<name>A0A7J6GJ15_CANSA</name>
<dbReference type="InterPro" id="IPR036397">
    <property type="entry name" value="RNaseH_sf"/>
</dbReference>
<evidence type="ECO:0000313" key="2">
    <source>
        <dbReference type="EMBL" id="KAF4382129.1"/>
    </source>
</evidence>
<dbReference type="PANTHER" id="PTHR47723:SF19">
    <property type="entry name" value="POLYNUCLEOTIDYL TRANSFERASE, RIBONUCLEASE H-LIKE SUPERFAMILY PROTEIN"/>
    <property type="match status" value="1"/>
</dbReference>
<dbReference type="Pfam" id="PF13456">
    <property type="entry name" value="RVT_3"/>
    <property type="match status" value="1"/>
</dbReference>
<gene>
    <name evidence="2" type="ORF">G4B88_009419</name>
</gene>
<accession>A0A7J6GJ15</accession>
<evidence type="ECO:0000259" key="1">
    <source>
        <dbReference type="Pfam" id="PF13456"/>
    </source>
</evidence>
<dbReference type="InterPro" id="IPR002156">
    <property type="entry name" value="RNaseH_domain"/>
</dbReference>
<dbReference type="InterPro" id="IPR012337">
    <property type="entry name" value="RNaseH-like_sf"/>
</dbReference>
<dbReference type="SUPFAM" id="SSF53098">
    <property type="entry name" value="Ribonuclease H-like"/>
    <property type="match status" value="1"/>
</dbReference>
<dbReference type="PANTHER" id="PTHR47723">
    <property type="entry name" value="OS05G0353850 PROTEIN"/>
    <property type="match status" value="1"/>
</dbReference>
<dbReference type="AlphaFoldDB" id="A0A7J6GJ15"/>
<dbReference type="Proteomes" id="UP000583929">
    <property type="component" value="Unassembled WGS sequence"/>
</dbReference>
<comment type="caution">
    <text evidence="2">The sequence shown here is derived from an EMBL/GenBank/DDBJ whole genome shotgun (WGS) entry which is preliminary data.</text>
</comment>
<dbReference type="GO" id="GO:0003676">
    <property type="term" value="F:nucleic acid binding"/>
    <property type="evidence" value="ECO:0007669"/>
    <property type="project" value="InterPro"/>
</dbReference>
<sequence length="261" mass="29187">MRKCFTPDVANAILCIRSLFEEGDKLEESFETKASSVPTAVGLENSQLLHASQIQFGLHPCLQLKLLLVNDSWISGYIPNPDIVFKRITLRLNEFSRLLSIDTLKEPDPKEDLRASSDIMFKVDASVLGSDAGIGVIQTNVPIKRVITLQAFRTVIGVLEEEFEAIFLCMEFCAEMQFEDVVIHSDSAMVVKAVKAKTLPYSWGPIRIKCLALLKSFNCITFVFIPHVANSDADKLAYLARVNYVYFSFVVREADPFVAAI</sequence>
<dbReference type="InterPro" id="IPR053151">
    <property type="entry name" value="RNase_H-like"/>
</dbReference>
<dbReference type="EMBL" id="JAATIQ010000104">
    <property type="protein sequence ID" value="KAF4382129.1"/>
    <property type="molecule type" value="Genomic_DNA"/>
</dbReference>
<feature type="domain" description="RNase H type-1" evidence="1">
    <location>
        <begin position="130"/>
        <end position="238"/>
    </location>
</feature>
<dbReference type="GO" id="GO:0004523">
    <property type="term" value="F:RNA-DNA hybrid ribonuclease activity"/>
    <property type="evidence" value="ECO:0007669"/>
    <property type="project" value="InterPro"/>
</dbReference>
<evidence type="ECO:0000313" key="3">
    <source>
        <dbReference type="Proteomes" id="UP000583929"/>
    </source>
</evidence>